<evidence type="ECO:0000259" key="4">
    <source>
        <dbReference type="SMART" id="SM00322"/>
    </source>
</evidence>
<keyword evidence="1" id="KW-0677">Repeat</keyword>
<feature type="region of interest" description="Disordered" evidence="3">
    <location>
        <begin position="1"/>
        <end position="38"/>
    </location>
</feature>
<dbReference type="Gramene" id="EFJ17260">
    <property type="protein sequence ID" value="EFJ17260"/>
    <property type="gene ID" value="SELMODRAFT_179092"/>
</dbReference>
<dbReference type="OMA" id="SIAKEPH"/>
<name>D8SEB0_SELML</name>
<gene>
    <name evidence="5" type="ORF">SELMODRAFT_179092</name>
</gene>
<dbReference type="KEGG" id="smo:SELMODRAFT_179092"/>
<feature type="domain" description="K Homology" evidence="4">
    <location>
        <begin position="119"/>
        <end position="189"/>
    </location>
</feature>
<dbReference type="Pfam" id="PF00013">
    <property type="entry name" value="KH_1"/>
    <property type="match status" value="3"/>
</dbReference>
<dbReference type="eggNOG" id="KOG2191">
    <property type="taxonomic scope" value="Eukaryota"/>
</dbReference>
<dbReference type="InterPro" id="IPR036612">
    <property type="entry name" value="KH_dom_type_1_sf"/>
</dbReference>
<dbReference type="GO" id="GO:0005634">
    <property type="term" value="C:nucleus"/>
    <property type="evidence" value="ECO:0000318"/>
    <property type="project" value="GO_Central"/>
</dbReference>
<dbReference type="GO" id="GO:0005737">
    <property type="term" value="C:cytoplasm"/>
    <property type="evidence" value="ECO:0000318"/>
    <property type="project" value="GO_Central"/>
</dbReference>
<keyword evidence="6" id="KW-1185">Reference proteome</keyword>
<protein>
    <recommendedName>
        <fullName evidence="4">K Homology domain-containing protein</fullName>
    </recommendedName>
</protein>
<sequence length="310" mass="32651">MMMERGMSPEPRGGSPKRARGGSMKSSSEDGNGSQSSARFLVSNAEAGSVIGKGGATISDLQSQSGARIQLSRSQDFFPGTTDRVVVLSGAINDVLTALNLILSKIQKETEDDSQTDSKPNQLRLVVPNSVCGAIIGKGGGTIKSFIEDSEASIKLSGILQGISDRLVTITGSIEQQLKAVELILTKLLGDSSYLDYAAAPLSYTVICFKLFRLAPYPVLLPVLESCPVTTSITLAVPDEHIGAIVGRGGKTLGEIQQASGVTIKISERGDFVSGTKNSRKVTLVGTAEGLQIAQFYLTAKVQAASDRER</sequence>
<organism evidence="6">
    <name type="scientific">Selaginella moellendorffii</name>
    <name type="common">Spikemoss</name>
    <dbReference type="NCBI Taxonomy" id="88036"/>
    <lineage>
        <taxon>Eukaryota</taxon>
        <taxon>Viridiplantae</taxon>
        <taxon>Streptophyta</taxon>
        <taxon>Embryophyta</taxon>
        <taxon>Tracheophyta</taxon>
        <taxon>Lycopodiopsida</taxon>
        <taxon>Selaginellales</taxon>
        <taxon>Selaginellaceae</taxon>
        <taxon>Selaginella</taxon>
    </lineage>
</organism>
<dbReference type="SMART" id="SM00322">
    <property type="entry name" value="KH"/>
    <property type="match status" value="3"/>
</dbReference>
<evidence type="ECO:0000313" key="6">
    <source>
        <dbReference type="Proteomes" id="UP000001514"/>
    </source>
</evidence>
<dbReference type="EMBL" id="GL377615">
    <property type="protein sequence ID" value="EFJ17260.1"/>
    <property type="molecule type" value="Genomic_DNA"/>
</dbReference>
<dbReference type="InterPro" id="IPR004087">
    <property type="entry name" value="KH_dom"/>
</dbReference>
<dbReference type="HOGENOM" id="CLU_022670_1_0_1"/>
<dbReference type="AlphaFoldDB" id="D8SEB0"/>
<proteinExistence type="predicted"/>
<evidence type="ECO:0000313" key="5">
    <source>
        <dbReference type="EMBL" id="EFJ17260.1"/>
    </source>
</evidence>
<dbReference type="InterPro" id="IPR004088">
    <property type="entry name" value="KH_dom_type_1"/>
</dbReference>
<dbReference type="GO" id="GO:0003729">
    <property type="term" value="F:mRNA binding"/>
    <property type="evidence" value="ECO:0000318"/>
    <property type="project" value="GO_Central"/>
</dbReference>
<dbReference type="Proteomes" id="UP000001514">
    <property type="component" value="Unassembled WGS sequence"/>
</dbReference>
<dbReference type="InParanoid" id="D8SEB0"/>
<dbReference type="FunCoup" id="D8SEB0">
    <property type="interactions" value="2427"/>
</dbReference>
<dbReference type="PROSITE" id="PS50084">
    <property type="entry name" value="KH_TYPE_1"/>
    <property type="match status" value="3"/>
</dbReference>
<accession>D8SEB0</accession>
<feature type="domain" description="K Homology" evidence="4">
    <location>
        <begin position="229"/>
        <end position="303"/>
    </location>
</feature>
<dbReference type="CDD" id="cd22437">
    <property type="entry name" value="KH-I_BTR1_rpt2"/>
    <property type="match status" value="1"/>
</dbReference>
<keyword evidence="2" id="KW-0694">RNA-binding</keyword>
<reference evidence="5 6" key="1">
    <citation type="journal article" date="2011" name="Science">
        <title>The Selaginella genome identifies genetic changes associated with the evolution of vascular plants.</title>
        <authorList>
            <person name="Banks J.A."/>
            <person name="Nishiyama T."/>
            <person name="Hasebe M."/>
            <person name="Bowman J.L."/>
            <person name="Gribskov M."/>
            <person name="dePamphilis C."/>
            <person name="Albert V.A."/>
            <person name="Aono N."/>
            <person name="Aoyama T."/>
            <person name="Ambrose B.A."/>
            <person name="Ashton N.W."/>
            <person name="Axtell M.J."/>
            <person name="Barker E."/>
            <person name="Barker M.S."/>
            <person name="Bennetzen J.L."/>
            <person name="Bonawitz N.D."/>
            <person name="Chapple C."/>
            <person name="Cheng C."/>
            <person name="Correa L.G."/>
            <person name="Dacre M."/>
            <person name="DeBarry J."/>
            <person name="Dreyer I."/>
            <person name="Elias M."/>
            <person name="Engstrom E.M."/>
            <person name="Estelle M."/>
            <person name="Feng L."/>
            <person name="Finet C."/>
            <person name="Floyd S.K."/>
            <person name="Frommer W.B."/>
            <person name="Fujita T."/>
            <person name="Gramzow L."/>
            <person name="Gutensohn M."/>
            <person name="Harholt J."/>
            <person name="Hattori M."/>
            <person name="Heyl A."/>
            <person name="Hirai T."/>
            <person name="Hiwatashi Y."/>
            <person name="Ishikawa M."/>
            <person name="Iwata M."/>
            <person name="Karol K.G."/>
            <person name="Koehler B."/>
            <person name="Kolukisaoglu U."/>
            <person name="Kubo M."/>
            <person name="Kurata T."/>
            <person name="Lalonde S."/>
            <person name="Li K."/>
            <person name="Li Y."/>
            <person name="Litt A."/>
            <person name="Lyons E."/>
            <person name="Manning G."/>
            <person name="Maruyama T."/>
            <person name="Michael T.P."/>
            <person name="Mikami K."/>
            <person name="Miyazaki S."/>
            <person name="Morinaga S."/>
            <person name="Murata T."/>
            <person name="Mueller-Roeber B."/>
            <person name="Nelson D.R."/>
            <person name="Obara M."/>
            <person name="Oguri Y."/>
            <person name="Olmstead R.G."/>
            <person name="Onodera N."/>
            <person name="Petersen B.L."/>
            <person name="Pils B."/>
            <person name="Prigge M."/>
            <person name="Rensing S.A."/>
            <person name="Riano-Pachon D.M."/>
            <person name="Roberts A.W."/>
            <person name="Sato Y."/>
            <person name="Scheller H.V."/>
            <person name="Schulz B."/>
            <person name="Schulz C."/>
            <person name="Shakirov E.V."/>
            <person name="Shibagaki N."/>
            <person name="Shinohara N."/>
            <person name="Shippen D.E."/>
            <person name="Soerensen I."/>
            <person name="Sotooka R."/>
            <person name="Sugimoto N."/>
            <person name="Sugita M."/>
            <person name="Sumikawa N."/>
            <person name="Tanurdzic M."/>
            <person name="Theissen G."/>
            <person name="Ulvskov P."/>
            <person name="Wakazuki S."/>
            <person name="Weng J.K."/>
            <person name="Willats W.W."/>
            <person name="Wipf D."/>
            <person name="Wolf P.G."/>
            <person name="Yang L."/>
            <person name="Zimmer A.D."/>
            <person name="Zhu Q."/>
            <person name="Mitros T."/>
            <person name="Hellsten U."/>
            <person name="Loque D."/>
            <person name="Otillar R."/>
            <person name="Salamov A."/>
            <person name="Schmutz J."/>
            <person name="Shapiro H."/>
            <person name="Lindquist E."/>
            <person name="Lucas S."/>
            <person name="Rokhsar D."/>
            <person name="Grigoriev I.V."/>
        </authorList>
    </citation>
    <scope>NUCLEOTIDE SEQUENCE [LARGE SCALE GENOMIC DNA]</scope>
</reference>
<evidence type="ECO:0000256" key="3">
    <source>
        <dbReference type="SAM" id="MobiDB-lite"/>
    </source>
</evidence>
<dbReference type="SUPFAM" id="SSF54791">
    <property type="entry name" value="Eukaryotic type KH-domain (KH-domain type I)"/>
    <property type="match status" value="3"/>
</dbReference>
<feature type="domain" description="K Homology" evidence="4">
    <location>
        <begin position="34"/>
        <end position="107"/>
    </location>
</feature>
<dbReference type="Gene3D" id="3.30.1370.10">
    <property type="entry name" value="K Homology domain, type 1"/>
    <property type="match status" value="3"/>
</dbReference>
<dbReference type="CDD" id="cd22513">
    <property type="entry name" value="KH-I_BTR1_rpt1"/>
    <property type="match status" value="1"/>
</dbReference>
<evidence type="ECO:0000256" key="1">
    <source>
        <dbReference type="ARBA" id="ARBA00022737"/>
    </source>
</evidence>
<dbReference type="PANTHER" id="PTHR10288">
    <property type="entry name" value="KH DOMAIN CONTAINING RNA BINDING PROTEIN"/>
    <property type="match status" value="1"/>
</dbReference>
<evidence type="ECO:0000256" key="2">
    <source>
        <dbReference type="PROSITE-ProRule" id="PRU00117"/>
    </source>
</evidence>